<evidence type="ECO:0000259" key="7">
    <source>
        <dbReference type="PROSITE" id="PS50835"/>
    </source>
</evidence>
<dbReference type="GeneID" id="109573359"/>
<keyword evidence="3 5" id="KW-0472">Membrane</keyword>
<dbReference type="PANTHER" id="PTHR11860:SF115">
    <property type="entry name" value="IMMUNOGLOBULIN SUBTYPE DOMAIN-CONTAINING PROTEIN"/>
    <property type="match status" value="1"/>
</dbReference>
<dbReference type="InterPro" id="IPR007110">
    <property type="entry name" value="Ig-like_dom"/>
</dbReference>
<evidence type="ECO:0000313" key="9">
    <source>
        <dbReference type="RefSeq" id="XP_070630243.1"/>
    </source>
</evidence>
<dbReference type="InterPro" id="IPR036179">
    <property type="entry name" value="Ig-like_dom_sf"/>
</dbReference>
<keyword evidence="2 5" id="KW-0812">Transmembrane</keyword>
<feature type="compositionally biased region" description="Basic and acidic residues" evidence="4">
    <location>
        <begin position="308"/>
        <end position="318"/>
    </location>
</feature>
<evidence type="ECO:0000256" key="5">
    <source>
        <dbReference type="SAM" id="Phobius"/>
    </source>
</evidence>
<keyword evidence="5" id="KW-1133">Transmembrane helix</keyword>
<dbReference type="SUPFAM" id="SSF48726">
    <property type="entry name" value="Immunoglobulin"/>
    <property type="match status" value="1"/>
</dbReference>
<comment type="subcellular location">
    <subcellularLocation>
        <location evidence="1">Membrane</location>
    </subcellularLocation>
</comment>
<evidence type="ECO:0000256" key="6">
    <source>
        <dbReference type="SAM" id="SignalP"/>
    </source>
</evidence>
<evidence type="ECO:0000313" key="8">
    <source>
        <dbReference type="Proteomes" id="UP001652663"/>
    </source>
</evidence>
<dbReference type="Pfam" id="PF07686">
    <property type="entry name" value="V-set"/>
    <property type="match status" value="1"/>
</dbReference>
<feature type="transmembrane region" description="Helical" evidence="5">
    <location>
        <begin position="212"/>
        <end position="234"/>
    </location>
</feature>
<feature type="region of interest" description="Disordered" evidence="4">
    <location>
        <begin position="307"/>
        <end position="330"/>
    </location>
</feature>
<gene>
    <name evidence="9" type="primary">LOC109573359</name>
</gene>
<protein>
    <submittedName>
        <fullName evidence="9">CMRF35-like molecule 8 isoform X1</fullName>
    </submittedName>
</protein>
<evidence type="ECO:0000256" key="1">
    <source>
        <dbReference type="ARBA" id="ARBA00004370"/>
    </source>
</evidence>
<organism evidence="8 9">
    <name type="scientific">Bos indicus</name>
    <name type="common">Zebu</name>
    <dbReference type="NCBI Taxonomy" id="9915"/>
    <lineage>
        <taxon>Eukaryota</taxon>
        <taxon>Metazoa</taxon>
        <taxon>Chordata</taxon>
        <taxon>Craniata</taxon>
        <taxon>Vertebrata</taxon>
        <taxon>Euteleostomi</taxon>
        <taxon>Mammalia</taxon>
        <taxon>Eutheria</taxon>
        <taxon>Laurasiatheria</taxon>
        <taxon>Artiodactyla</taxon>
        <taxon>Ruminantia</taxon>
        <taxon>Pecora</taxon>
        <taxon>Bovidae</taxon>
        <taxon>Bovinae</taxon>
        <taxon>Bos</taxon>
    </lineage>
</organism>
<keyword evidence="6" id="KW-0732">Signal</keyword>
<dbReference type="RefSeq" id="XP_070630243.1">
    <property type="nucleotide sequence ID" value="XM_070774142.1"/>
</dbReference>
<accession>A0ABM4R3V9</accession>
<evidence type="ECO:0000256" key="3">
    <source>
        <dbReference type="ARBA" id="ARBA00023136"/>
    </source>
</evidence>
<dbReference type="InterPro" id="IPR013106">
    <property type="entry name" value="Ig_V-set"/>
</dbReference>
<dbReference type="InterPro" id="IPR013783">
    <property type="entry name" value="Ig-like_fold"/>
</dbReference>
<reference evidence="9" key="1">
    <citation type="submission" date="2025-08" db="UniProtKB">
        <authorList>
            <consortium name="RefSeq"/>
        </authorList>
    </citation>
    <scope>IDENTIFICATION</scope>
    <source>
        <tissue evidence="9">Blood</tissue>
    </source>
</reference>
<keyword evidence="8" id="KW-1185">Reference proteome</keyword>
<evidence type="ECO:0000256" key="4">
    <source>
        <dbReference type="SAM" id="MobiDB-lite"/>
    </source>
</evidence>
<dbReference type="Proteomes" id="UP001652663">
    <property type="component" value="Chromosome 19"/>
</dbReference>
<name>A0ABM4R3V9_BOSIN</name>
<evidence type="ECO:0000256" key="2">
    <source>
        <dbReference type="ARBA" id="ARBA00022692"/>
    </source>
</evidence>
<dbReference type="Pfam" id="PF15330">
    <property type="entry name" value="SIT"/>
    <property type="match status" value="1"/>
</dbReference>
<feature type="domain" description="Ig-like" evidence="7">
    <location>
        <begin position="20"/>
        <end position="129"/>
    </location>
</feature>
<dbReference type="CDD" id="cd05716">
    <property type="entry name" value="IgV_pIgR_like"/>
    <property type="match status" value="1"/>
</dbReference>
<dbReference type="InterPro" id="IPR050671">
    <property type="entry name" value="CD300_family_receptors"/>
</dbReference>
<dbReference type="InterPro" id="IPR003599">
    <property type="entry name" value="Ig_sub"/>
</dbReference>
<dbReference type="PROSITE" id="PS50835">
    <property type="entry name" value="IG_LIKE"/>
    <property type="match status" value="1"/>
</dbReference>
<sequence>MAQPHRAMWLPPALLLLWVPGCLSLSGPRRVTGFVGGSLSVKCRYQEEFINNSKYWCKPPCVLLWKMVETTESEREVTRGQVSIRDSPANLTFTVTLKSLREKDAGTYWCGIDVSYTVDPIFEVEVSVTPAPAAPPTPRPTRPTVTAKTSTVTTKVSTVSFTTLATEGTTHSASSQEEYDPTQTWCGRLSTEQEREGGTPCPTQPTLSPFRLHALLISLALLLLLLGGISLLAWRMVQRRVKAGEKPEPPQSCSQAAEQTELCYANLELQTWPLSGKPVQPTQAEVEYSTVGPPSGDLHYSSIVFDPRSQDSKADRIPSETPVYSMVKKT</sequence>
<feature type="signal peptide" evidence="6">
    <location>
        <begin position="1"/>
        <end position="24"/>
    </location>
</feature>
<dbReference type="SMART" id="SM00409">
    <property type="entry name" value="IG"/>
    <property type="match status" value="1"/>
</dbReference>
<feature type="chain" id="PRO_5045863357" evidence="6">
    <location>
        <begin position="25"/>
        <end position="330"/>
    </location>
</feature>
<proteinExistence type="predicted"/>
<feature type="region of interest" description="Disordered" evidence="4">
    <location>
        <begin position="283"/>
        <end position="302"/>
    </location>
</feature>
<dbReference type="Gene3D" id="2.60.40.10">
    <property type="entry name" value="Immunoglobulins"/>
    <property type="match status" value="1"/>
</dbReference>
<dbReference type="PANTHER" id="PTHR11860">
    <property type="entry name" value="POLYMERIC-IMMUNOGLOBULIN RECEPTOR"/>
    <property type="match status" value="1"/>
</dbReference>